<dbReference type="InterPro" id="IPR020922">
    <property type="entry name" value="dITP/XTP_pyrophosphatase"/>
</dbReference>
<feature type="binding site" evidence="10">
    <location>
        <begin position="8"/>
        <end position="13"/>
    </location>
    <ligand>
        <name>substrate</name>
    </ligand>
</feature>
<dbReference type="GO" id="GO:0046872">
    <property type="term" value="F:metal ion binding"/>
    <property type="evidence" value="ECO:0007669"/>
    <property type="project" value="UniProtKB-KW"/>
</dbReference>
<dbReference type="FunFam" id="3.90.950.10:FF:000001">
    <property type="entry name" value="dITP/XTP pyrophosphatase"/>
    <property type="match status" value="1"/>
</dbReference>
<dbReference type="EMBL" id="JACIVC010000058">
    <property type="protein sequence ID" value="MBB1069711.1"/>
    <property type="molecule type" value="Genomic_DNA"/>
</dbReference>
<keyword evidence="5 10" id="KW-0378">Hydrolase</keyword>
<feature type="binding site" evidence="10">
    <location>
        <position position="70"/>
    </location>
    <ligand>
        <name>substrate</name>
    </ligand>
</feature>
<keyword evidence="7 10" id="KW-0546">Nucleotide metabolism</keyword>
<dbReference type="HAMAP" id="MF_01405">
    <property type="entry name" value="Non_canon_purine_NTPase"/>
    <property type="match status" value="1"/>
</dbReference>
<keyword evidence="13" id="KW-1185">Reference proteome</keyword>
<evidence type="ECO:0000256" key="6">
    <source>
        <dbReference type="ARBA" id="ARBA00022842"/>
    </source>
</evidence>
<dbReference type="Pfam" id="PF01725">
    <property type="entry name" value="Ham1p_like"/>
    <property type="match status" value="1"/>
</dbReference>
<comment type="catalytic activity">
    <reaction evidence="9 10">
        <text>XTP + H2O = XMP + diphosphate + H(+)</text>
        <dbReference type="Rhea" id="RHEA:28610"/>
        <dbReference type="ChEBI" id="CHEBI:15377"/>
        <dbReference type="ChEBI" id="CHEBI:15378"/>
        <dbReference type="ChEBI" id="CHEBI:33019"/>
        <dbReference type="ChEBI" id="CHEBI:57464"/>
        <dbReference type="ChEBI" id="CHEBI:61314"/>
        <dbReference type="EC" id="3.6.1.66"/>
    </reaction>
</comment>
<dbReference type="GO" id="GO:0009117">
    <property type="term" value="P:nucleotide metabolic process"/>
    <property type="evidence" value="ECO:0007669"/>
    <property type="project" value="UniProtKB-KW"/>
</dbReference>
<dbReference type="EC" id="3.6.1.66" evidence="10"/>
<dbReference type="CDD" id="cd00515">
    <property type="entry name" value="HAM1"/>
    <property type="match status" value="1"/>
</dbReference>
<organism evidence="12 13">
    <name type="scientific">Limosilactobacillus albertensis</name>
    <dbReference type="NCBI Taxonomy" id="2759752"/>
    <lineage>
        <taxon>Bacteria</taxon>
        <taxon>Bacillati</taxon>
        <taxon>Bacillota</taxon>
        <taxon>Bacilli</taxon>
        <taxon>Lactobacillales</taxon>
        <taxon>Lactobacillaceae</taxon>
        <taxon>Limosilactobacillus</taxon>
    </lineage>
</organism>
<comment type="similarity">
    <text evidence="1 10 11">Belongs to the HAM1 NTPase family.</text>
</comment>
<evidence type="ECO:0000256" key="5">
    <source>
        <dbReference type="ARBA" id="ARBA00022801"/>
    </source>
</evidence>
<evidence type="ECO:0000313" key="13">
    <source>
        <dbReference type="Proteomes" id="UP000518316"/>
    </source>
</evidence>
<dbReference type="Gene3D" id="3.90.950.10">
    <property type="match status" value="1"/>
</dbReference>
<comment type="subunit">
    <text evidence="2 10">Homodimer.</text>
</comment>
<reference evidence="12 13" key="1">
    <citation type="submission" date="2020-07" db="EMBL/GenBank/DDBJ databases">
        <title>Description of Limosilactobacillus balticus sp. nov., Limosilactobacillus agrestis sp. nov., Limosilactobacillus albertensis sp. nov., Limosilactobacillus rudii sp. nov., Limosilactobacillus fastidiosus sp. nov., five novel Limosilactobacillus species isolated from the vertebrate gastrointestinal tract, and proposal of 6 subspecies of Limosilactobacillus reuteri adapted to the gastrointestinal tract of specific vertebrate hosts.</title>
        <authorList>
            <person name="Li F."/>
            <person name="Cheng C."/>
            <person name="Zheng J."/>
            <person name="Quevedo R.M."/>
            <person name="Li J."/>
            <person name="Roos S."/>
            <person name="Gaenzle M.G."/>
            <person name="Walter J."/>
        </authorList>
    </citation>
    <scope>NUCLEOTIDE SEQUENCE [LARGE SCALE GENOMIC DNA]</scope>
    <source>
        <strain evidence="12 13">RRLNB_1_1</strain>
    </source>
</reference>
<dbReference type="PANTHER" id="PTHR11067:SF9">
    <property type="entry name" value="INOSINE TRIPHOSPHATE PYROPHOSPHATASE"/>
    <property type="match status" value="1"/>
</dbReference>
<keyword evidence="4 10" id="KW-0547">Nucleotide-binding</keyword>
<dbReference type="NCBIfam" id="TIGR00042">
    <property type="entry name" value="RdgB/HAM1 family non-canonical purine NTP pyrophosphatase"/>
    <property type="match status" value="1"/>
</dbReference>
<feature type="binding site" evidence="10">
    <location>
        <begin position="179"/>
        <end position="180"/>
    </location>
    <ligand>
        <name>substrate</name>
    </ligand>
</feature>
<feature type="binding site" evidence="10">
    <location>
        <begin position="151"/>
        <end position="154"/>
    </location>
    <ligand>
        <name>substrate</name>
    </ligand>
</feature>
<comment type="caution">
    <text evidence="12">The sequence shown here is derived from an EMBL/GenBank/DDBJ whole genome shotgun (WGS) entry which is preliminary data.</text>
</comment>
<evidence type="ECO:0000256" key="3">
    <source>
        <dbReference type="ARBA" id="ARBA00022723"/>
    </source>
</evidence>
<dbReference type="GO" id="GO:0000166">
    <property type="term" value="F:nucleotide binding"/>
    <property type="evidence" value="ECO:0007669"/>
    <property type="project" value="UniProtKB-KW"/>
</dbReference>
<evidence type="ECO:0000256" key="2">
    <source>
        <dbReference type="ARBA" id="ARBA00011738"/>
    </source>
</evidence>
<comment type="catalytic activity">
    <reaction evidence="8 10">
        <text>dITP + H2O = dIMP + diphosphate + H(+)</text>
        <dbReference type="Rhea" id="RHEA:28342"/>
        <dbReference type="ChEBI" id="CHEBI:15377"/>
        <dbReference type="ChEBI" id="CHEBI:15378"/>
        <dbReference type="ChEBI" id="CHEBI:33019"/>
        <dbReference type="ChEBI" id="CHEBI:61194"/>
        <dbReference type="ChEBI" id="CHEBI:61382"/>
        <dbReference type="EC" id="3.6.1.66"/>
    </reaction>
</comment>
<proteinExistence type="inferred from homology"/>
<comment type="cofactor">
    <cofactor evidence="10">
        <name>Mg(2+)</name>
        <dbReference type="ChEBI" id="CHEBI:18420"/>
    </cofactor>
    <text evidence="10">Binds 1 Mg(2+) ion per subunit.</text>
</comment>
<dbReference type="GO" id="GO:0035870">
    <property type="term" value="F:dITP diphosphatase activity"/>
    <property type="evidence" value="ECO:0007669"/>
    <property type="project" value="UniProtKB-UniRule"/>
</dbReference>
<evidence type="ECO:0000256" key="4">
    <source>
        <dbReference type="ARBA" id="ARBA00022741"/>
    </source>
</evidence>
<dbReference type="GO" id="GO:0017111">
    <property type="term" value="F:ribonucleoside triphosphate phosphatase activity"/>
    <property type="evidence" value="ECO:0007669"/>
    <property type="project" value="InterPro"/>
</dbReference>
<dbReference type="Proteomes" id="UP000518316">
    <property type="component" value="Unassembled WGS sequence"/>
</dbReference>
<evidence type="ECO:0000256" key="1">
    <source>
        <dbReference type="ARBA" id="ARBA00008023"/>
    </source>
</evidence>
<evidence type="ECO:0000256" key="11">
    <source>
        <dbReference type="RuleBase" id="RU003781"/>
    </source>
</evidence>
<evidence type="ECO:0000256" key="10">
    <source>
        <dbReference type="HAMAP-Rule" id="MF_01405"/>
    </source>
</evidence>
<feature type="active site" description="Proton acceptor" evidence="10">
    <location>
        <position position="69"/>
    </location>
</feature>
<comment type="catalytic activity">
    <reaction evidence="10">
        <text>ITP + H2O = IMP + diphosphate + H(+)</text>
        <dbReference type="Rhea" id="RHEA:29399"/>
        <dbReference type="ChEBI" id="CHEBI:15377"/>
        <dbReference type="ChEBI" id="CHEBI:15378"/>
        <dbReference type="ChEBI" id="CHEBI:33019"/>
        <dbReference type="ChEBI" id="CHEBI:58053"/>
        <dbReference type="ChEBI" id="CHEBI:61402"/>
        <dbReference type="EC" id="3.6.1.66"/>
    </reaction>
</comment>
<keyword evidence="6 10" id="KW-0460">Magnesium</keyword>
<dbReference type="GO" id="GO:0036220">
    <property type="term" value="F:ITP diphosphatase activity"/>
    <property type="evidence" value="ECO:0007669"/>
    <property type="project" value="UniProtKB-UniRule"/>
</dbReference>
<evidence type="ECO:0000313" key="12">
    <source>
        <dbReference type="EMBL" id="MBB1069711.1"/>
    </source>
</evidence>
<dbReference type="RefSeq" id="WP_182598269.1">
    <property type="nucleotide sequence ID" value="NZ_JACIVC010000058.1"/>
</dbReference>
<evidence type="ECO:0000256" key="9">
    <source>
        <dbReference type="ARBA" id="ARBA00052017"/>
    </source>
</evidence>
<keyword evidence="3 10" id="KW-0479">Metal-binding</keyword>
<dbReference type="InterPro" id="IPR002637">
    <property type="entry name" value="RdgB/HAM1"/>
</dbReference>
<accession>A0A7W3TS72</accession>
<feature type="binding site" evidence="10">
    <location>
        <position position="174"/>
    </location>
    <ligand>
        <name>substrate</name>
    </ligand>
</feature>
<dbReference type="GO" id="GO:0036222">
    <property type="term" value="F:XTP diphosphatase activity"/>
    <property type="evidence" value="ECO:0007669"/>
    <property type="project" value="UniProtKB-UniRule"/>
</dbReference>
<dbReference type="GO" id="GO:0005829">
    <property type="term" value="C:cytosol"/>
    <property type="evidence" value="ECO:0007669"/>
    <property type="project" value="TreeGrafter"/>
</dbReference>
<dbReference type="PANTHER" id="PTHR11067">
    <property type="entry name" value="INOSINE TRIPHOSPHATE PYROPHOSPHATASE/HAM1 PROTEIN"/>
    <property type="match status" value="1"/>
</dbReference>
<dbReference type="SUPFAM" id="SSF52972">
    <property type="entry name" value="ITPase-like"/>
    <property type="match status" value="1"/>
</dbReference>
<name>A0A7W3TS72_9LACO</name>
<evidence type="ECO:0000256" key="8">
    <source>
        <dbReference type="ARBA" id="ARBA00051875"/>
    </source>
</evidence>
<dbReference type="NCBIfam" id="NF011397">
    <property type="entry name" value="PRK14822.1"/>
    <property type="match status" value="1"/>
</dbReference>
<feature type="binding site" evidence="10">
    <location>
        <position position="69"/>
    </location>
    <ligand>
        <name>Mg(2+)</name>
        <dbReference type="ChEBI" id="CHEBI:18420"/>
    </ligand>
</feature>
<comment type="caution">
    <text evidence="10">Lacks conserved residue(s) required for the propagation of feature annotation.</text>
</comment>
<gene>
    <name evidence="12" type="ORF">H5S40_06050</name>
</gene>
<evidence type="ECO:0000256" key="7">
    <source>
        <dbReference type="ARBA" id="ARBA00023080"/>
    </source>
</evidence>
<sequence>MKNIVIATNNPGKAQEYEKMFSPLGFVVHTLKDFDPIIINEDGTTFEENATIKATTVMKKLNIPVIADDSGLMVDALNGEPGIHSARYAGDHDDLANRKKLLQELKNIPDEKRTAHFHTTIVALKPNGKKLVANGRVDGHILHEAKGSNGFGYDPIFYVDSLHCSMAELTPEQKNKISHRGNALRALMKNFDEWWND</sequence>
<protein>
    <recommendedName>
        <fullName evidence="10">dITP/XTP pyrophosphatase</fullName>
        <ecNumber evidence="10">3.6.1.66</ecNumber>
    </recommendedName>
    <alternativeName>
        <fullName evidence="10">Non-canonical purine NTP pyrophosphatase</fullName>
    </alternativeName>
    <alternativeName>
        <fullName evidence="10">Non-standard purine NTP pyrophosphatase</fullName>
    </alternativeName>
    <alternativeName>
        <fullName evidence="10">Nucleoside-triphosphate diphosphatase</fullName>
    </alternativeName>
    <alternativeName>
        <fullName evidence="10">Nucleoside-triphosphate pyrophosphatase</fullName>
        <shortName evidence="10">NTPase</shortName>
    </alternativeName>
</protein>
<dbReference type="InterPro" id="IPR029001">
    <property type="entry name" value="ITPase-like_fam"/>
</dbReference>
<comment type="function">
    <text evidence="10">Pyrophosphatase that catalyzes the hydrolysis of nucleoside triphosphates to their monophosphate derivatives, with a high preference for the non-canonical purine nucleotides XTP (xanthosine triphosphate), dITP (deoxyinosine triphosphate) and ITP. Seems to function as a house-cleaning enzyme that removes non-canonical purine nucleotides from the nucleotide pool, thus preventing their incorporation into DNA/RNA and avoiding chromosomal lesions.</text>
</comment>
<dbReference type="GO" id="GO:0009146">
    <property type="term" value="P:purine nucleoside triphosphate catabolic process"/>
    <property type="evidence" value="ECO:0007669"/>
    <property type="project" value="UniProtKB-UniRule"/>
</dbReference>
<dbReference type="AlphaFoldDB" id="A0A7W3TS72"/>